<dbReference type="RefSeq" id="WP_242708804.1">
    <property type="nucleotide sequence ID" value="NZ_JALDAX010000002.1"/>
</dbReference>
<evidence type="ECO:0000256" key="1">
    <source>
        <dbReference type="SAM" id="SignalP"/>
    </source>
</evidence>
<evidence type="ECO:0000313" key="2">
    <source>
        <dbReference type="EMBL" id="MCI3239521.1"/>
    </source>
</evidence>
<protein>
    <recommendedName>
        <fullName evidence="4">Secreted protein</fullName>
    </recommendedName>
</protein>
<feature type="signal peptide" evidence="1">
    <location>
        <begin position="1"/>
        <end position="35"/>
    </location>
</feature>
<dbReference type="Proteomes" id="UP001165270">
    <property type="component" value="Unassembled WGS sequence"/>
</dbReference>
<organism evidence="2 3">
    <name type="scientific">Streptomyces spinosisporus</name>
    <dbReference type="NCBI Taxonomy" id="2927582"/>
    <lineage>
        <taxon>Bacteria</taxon>
        <taxon>Bacillati</taxon>
        <taxon>Actinomycetota</taxon>
        <taxon>Actinomycetes</taxon>
        <taxon>Kitasatosporales</taxon>
        <taxon>Streptomycetaceae</taxon>
        <taxon>Streptomyces</taxon>
    </lineage>
</organism>
<evidence type="ECO:0008006" key="4">
    <source>
        <dbReference type="Google" id="ProtNLM"/>
    </source>
</evidence>
<keyword evidence="3" id="KW-1185">Reference proteome</keyword>
<gene>
    <name evidence="2" type="ORF">MQN93_07280</name>
</gene>
<comment type="caution">
    <text evidence="2">The sequence shown here is derived from an EMBL/GenBank/DDBJ whole genome shotgun (WGS) entry which is preliminary data.</text>
</comment>
<dbReference type="EMBL" id="JALDAX010000002">
    <property type="protein sequence ID" value="MCI3239521.1"/>
    <property type="molecule type" value="Genomic_DNA"/>
</dbReference>
<proteinExistence type="predicted"/>
<name>A0ABS9XBU7_9ACTN</name>
<evidence type="ECO:0000313" key="3">
    <source>
        <dbReference type="Proteomes" id="UP001165270"/>
    </source>
</evidence>
<sequence length="105" mass="9618">MARHSSPLHSTAARALIAVATASAALGAGAATASAAPAVPQVGPVNGVGGDITILRGAAGDPHGNGVDIPLSQLTGPVTQTGPVGAVPALEGVAGLLGGGASGLS</sequence>
<feature type="chain" id="PRO_5045207877" description="Secreted protein" evidence="1">
    <location>
        <begin position="36"/>
        <end position="105"/>
    </location>
</feature>
<keyword evidence="1" id="KW-0732">Signal</keyword>
<reference evidence="2" key="1">
    <citation type="submission" date="2022-03" db="EMBL/GenBank/DDBJ databases">
        <title>Streptomyces 7R015 and 7R016 isolated from Barleria lupulina in Thailand.</title>
        <authorList>
            <person name="Kanchanasin P."/>
            <person name="Phongsopitanun W."/>
            <person name="Tanasupawat S."/>
        </authorList>
    </citation>
    <scope>NUCLEOTIDE SEQUENCE</scope>
    <source>
        <strain evidence="2">7R016</strain>
    </source>
</reference>
<accession>A0ABS9XBU7</accession>